<keyword evidence="2" id="KW-1185">Reference proteome</keyword>
<dbReference type="EMBL" id="JMIY01000002">
    <property type="protein sequence ID" value="KCZ72777.1"/>
    <property type="molecule type" value="Genomic_DNA"/>
</dbReference>
<evidence type="ECO:0000313" key="1">
    <source>
        <dbReference type="EMBL" id="KCZ72777.1"/>
    </source>
</evidence>
<proteinExistence type="predicted"/>
<dbReference type="AlphaFoldDB" id="A0A062V630"/>
<sequence length="358" mass="39744" precursor="true">MYLNNIKSVLKAIFLAAFVSAFINPAAGLEIVDFFSDFTSSDVTINSSQALQGRAVFELFNEGNLVESHDVPFNIKAGEPATKVIVWQKKPQQDYYTAKVSIFDDSKLLDSKTYQVSYGTVSLPGFHVVDFSPSNSGAQLLLRPFSPSVADIKIEMLDNNDIVYTETRKDVSLLMNAEIKTTWPFLLTNDKEYTVRAKIFTHRLYASPLINTYIAYFTAADDVEILRDDVEVDEYGASVTIRGKSRVPFDGSIVVNARNRATGEIQTFNQRVEEILVSGKEDTAGVVWGGLAPGTYYIEILAVNQDNKTLDRYETILRIPEYASATETPPAKSTPGFIALISILMVLAASRWLKRKGG</sequence>
<evidence type="ECO:0000313" key="2">
    <source>
        <dbReference type="Proteomes" id="UP000027153"/>
    </source>
</evidence>
<organism evidence="1 2">
    <name type="scientific">Candidatus Methanoperedens nitratireducens</name>
    <dbReference type="NCBI Taxonomy" id="1392998"/>
    <lineage>
        <taxon>Archaea</taxon>
        <taxon>Methanobacteriati</taxon>
        <taxon>Methanobacteriota</taxon>
        <taxon>Stenosarchaea group</taxon>
        <taxon>Methanomicrobia</taxon>
        <taxon>Methanosarcinales</taxon>
        <taxon>ANME-2 cluster</taxon>
        <taxon>Candidatus Methanoperedentaceae</taxon>
        <taxon>Candidatus Methanoperedens</taxon>
    </lineage>
</organism>
<comment type="caution">
    <text evidence="1">The sequence shown here is derived from an EMBL/GenBank/DDBJ whole genome shotgun (WGS) entry which is preliminary data.</text>
</comment>
<protein>
    <submittedName>
        <fullName evidence="1">Uncharacterized protein</fullName>
    </submittedName>
</protein>
<reference evidence="1 2" key="1">
    <citation type="journal article" date="2013" name="Nature">
        <title>Anaerobic oxidation of methane coupled to nitrate reduction in a novel archaeal lineage.</title>
        <authorList>
            <person name="Haroon M.F."/>
            <person name="Hu S."/>
            <person name="Shi Y."/>
            <person name="Imelfort M."/>
            <person name="Keller J."/>
            <person name="Hugenholtz P."/>
            <person name="Yuan Z."/>
            <person name="Tyson G.W."/>
        </authorList>
    </citation>
    <scope>NUCLEOTIDE SEQUENCE [LARGE SCALE GENOMIC DNA]</scope>
    <source>
        <strain evidence="1 2">ANME-2d</strain>
    </source>
</reference>
<name>A0A062V630_9EURY</name>
<gene>
    <name evidence="1" type="ORF">ANME2D_01211</name>
</gene>
<accession>A0A062V630</accession>
<dbReference type="Proteomes" id="UP000027153">
    <property type="component" value="Unassembled WGS sequence"/>
</dbReference>